<organism evidence="2 3">
    <name type="scientific">Trueperella bernardiae</name>
    <dbReference type="NCBI Taxonomy" id="59561"/>
    <lineage>
        <taxon>Bacteria</taxon>
        <taxon>Bacillati</taxon>
        <taxon>Actinomycetota</taxon>
        <taxon>Actinomycetes</taxon>
        <taxon>Actinomycetales</taxon>
        <taxon>Actinomycetaceae</taxon>
        <taxon>Trueperella</taxon>
    </lineage>
</organism>
<accession>A0AAW6ZNG6</accession>
<name>A0AAW6ZNG6_9ACTO</name>
<gene>
    <name evidence="2" type="ORF">QP858_07905</name>
</gene>
<evidence type="ECO:0000313" key="2">
    <source>
        <dbReference type="EMBL" id="MDK8602378.1"/>
    </source>
</evidence>
<reference evidence="2" key="1">
    <citation type="submission" date="2023-05" db="EMBL/GenBank/DDBJ databases">
        <title>Genomic Catalog of Human Bladder Bacteria.</title>
        <authorList>
            <person name="Du J."/>
        </authorList>
    </citation>
    <scope>NUCLEOTIDE SEQUENCE</scope>
    <source>
        <strain evidence="2">UMB1304A</strain>
    </source>
</reference>
<evidence type="ECO:0008006" key="4">
    <source>
        <dbReference type="Google" id="ProtNLM"/>
    </source>
</evidence>
<feature type="coiled-coil region" evidence="1">
    <location>
        <begin position="21"/>
        <end position="48"/>
    </location>
</feature>
<comment type="caution">
    <text evidence="2">The sequence shown here is derived from an EMBL/GenBank/DDBJ whole genome shotgun (WGS) entry which is preliminary data.</text>
</comment>
<keyword evidence="1" id="KW-0175">Coiled coil</keyword>
<proteinExistence type="predicted"/>
<dbReference type="EMBL" id="JASPDQ010000020">
    <property type="protein sequence ID" value="MDK8602378.1"/>
    <property type="molecule type" value="Genomic_DNA"/>
</dbReference>
<evidence type="ECO:0000313" key="3">
    <source>
        <dbReference type="Proteomes" id="UP001225576"/>
    </source>
</evidence>
<dbReference type="Proteomes" id="UP001225576">
    <property type="component" value="Unassembled WGS sequence"/>
</dbReference>
<dbReference type="RefSeq" id="WP_285321620.1">
    <property type="nucleotide sequence ID" value="NZ_JASPDQ010000020.1"/>
</dbReference>
<protein>
    <recommendedName>
        <fullName evidence="4">Phage portal protein, SPP1 Gp6-like</fullName>
    </recommendedName>
</protein>
<evidence type="ECO:0000256" key="1">
    <source>
        <dbReference type="SAM" id="Coils"/>
    </source>
</evidence>
<sequence length="518" mass="55745">MTSTDPAGIPDMTEGGAFVDAETLAVERANMQLAVERAEESLRDLQREDRGWSLIGAGSTDAPAHATLLGNADLVRGFADSHPMFVRAKTVRAAYVFGEGVTITGYVDGVDKAATLVDDVVREFVEDVGNTGAWFGHTAAIEREHDLFCDGNLFAGHWVNPRTGDVKVRVIPFNEITQVRTAPGDYATPHLYLRQWSEGTRQFKAWLPDLDYDPAAKPIRVDGVPVLWPGRTYPGLGNGCAVLRVRVNPVGRSAVWGVGDGWSALTWVRRYSAFLQDTQALYEALTKIARYVSSKGNPAATARAAAQATLGPAGGTMYGDAGSSISTPSFNGVDPSLGRPYAAMVAAGVGLPVTVLTADPGQEGARAVAETLDRPMRLAFQARQRVWADAYRASIMFKLRMCVEAPNHGLKGTVRQVGDRKMVDWPQGQEPVIDVIFPDIQDDNLEAAVEAVSKAAGTNTLHPLTIARLLLTVLEVEDVEGELARITGEDGEWVDPQMSTAMAAGMDAARRARQGDDL</sequence>
<dbReference type="AlphaFoldDB" id="A0AAW6ZNG6"/>